<dbReference type="AlphaFoldDB" id="A0A4R6K8Y1"/>
<dbReference type="InterPro" id="IPR013653">
    <property type="entry name" value="GCN5-like_dom"/>
</dbReference>
<sequence>MHPEHTELHAWARGWAISRATPTPVEVPGGYRIDVGLPGHQVRYVLAAFDQALVDSLHHPGTWLKICAETVRLDPRWHVEPTEYLMSAPLSGGVVAVAPEYRLEVVDQAATTEVRIMAGAELAARGKAALTGEFAVIDQVETDPDHRRRGLGKSVMSALSEATTRRGATTGVLVATEDGRALYSRLGWTLVSPVTAAWLVEDY</sequence>
<accession>A0A4R6K8Y1</accession>
<dbReference type="Pfam" id="PF08445">
    <property type="entry name" value="FR47"/>
    <property type="match status" value="1"/>
</dbReference>
<reference evidence="2 3" key="1">
    <citation type="submission" date="2019-03" db="EMBL/GenBank/DDBJ databases">
        <title>Genomic Encyclopedia of Type Strains, Phase III (KMG-III): the genomes of soil and plant-associated and newly described type strains.</title>
        <authorList>
            <person name="Whitman W."/>
        </authorList>
    </citation>
    <scope>NUCLEOTIDE SEQUENCE [LARGE SCALE GENOMIC DNA]</scope>
    <source>
        <strain evidence="2 3">VKM Ac-2527</strain>
    </source>
</reference>
<dbReference type="OrthoDB" id="4966223at2"/>
<dbReference type="Gene3D" id="3.40.630.30">
    <property type="match status" value="1"/>
</dbReference>
<dbReference type="InterPro" id="IPR000182">
    <property type="entry name" value="GNAT_dom"/>
</dbReference>
<dbReference type="RefSeq" id="WP_133802872.1">
    <property type="nucleotide sequence ID" value="NZ_SNWQ01000014.1"/>
</dbReference>
<dbReference type="SUPFAM" id="SSF55729">
    <property type="entry name" value="Acyl-CoA N-acyltransferases (Nat)"/>
    <property type="match status" value="1"/>
</dbReference>
<name>A0A4R6K8Y1_9ACTN</name>
<evidence type="ECO:0000313" key="3">
    <source>
        <dbReference type="Proteomes" id="UP000295388"/>
    </source>
</evidence>
<protein>
    <submittedName>
        <fullName evidence="2">FR47-like protein</fullName>
    </submittedName>
</protein>
<evidence type="ECO:0000259" key="1">
    <source>
        <dbReference type="PROSITE" id="PS51186"/>
    </source>
</evidence>
<proteinExistence type="predicted"/>
<dbReference type="PROSITE" id="PS51186">
    <property type="entry name" value="GNAT"/>
    <property type="match status" value="1"/>
</dbReference>
<evidence type="ECO:0000313" key="2">
    <source>
        <dbReference type="EMBL" id="TDO44917.1"/>
    </source>
</evidence>
<feature type="domain" description="N-acetyltransferase" evidence="1">
    <location>
        <begin position="69"/>
        <end position="203"/>
    </location>
</feature>
<dbReference type="Proteomes" id="UP000295388">
    <property type="component" value="Unassembled WGS sequence"/>
</dbReference>
<gene>
    <name evidence="2" type="ORF">EV643_11462</name>
</gene>
<organism evidence="2 3">
    <name type="scientific">Kribbella caucasensis</name>
    <dbReference type="NCBI Taxonomy" id="2512215"/>
    <lineage>
        <taxon>Bacteria</taxon>
        <taxon>Bacillati</taxon>
        <taxon>Actinomycetota</taxon>
        <taxon>Actinomycetes</taxon>
        <taxon>Propionibacteriales</taxon>
        <taxon>Kribbellaceae</taxon>
        <taxon>Kribbella</taxon>
    </lineage>
</organism>
<comment type="caution">
    <text evidence="2">The sequence shown here is derived from an EMBL/GenBank/DDBJ whole genome shotgun (WGS) entry which is preliminary data.</text>
</comment>
<dbReference type="InterPro" id="IPR016181">
    <property type="entry name" value="Acyl_CoA_acyltransferase"/>
</dbReference>
<keyword evidence="3" id="KW-1185">Reference proteome</keyword>
<dbReference type="GO" id="GO:0016747">
    <property type="term" value="F:acyltransferase activity, transferring groups other than amino-acyl groups"/>
    <property type="evidence" value="ECO:0007669"/>
    <property type="project" value="InterPro"/>
</dbReference>
<dbReference type="EMBL" id="SNWQ01000014">
    <property type="protein sequence ID" value="TDO44917.1"/>
    <property type="molecule type" value="Genomic_DNA"/>
</dbReference>